<dbReference type="EMBL" id="QDGZ01000006">
    <property type="protein sequence ID" value="PVG82055.1"/>
    <property type="molecule type" value="Genomic_DNA"/>
</dbReference>
<dbReference type="Gene3D" id="1.20.120.450">
    <property type="entry name" value="dinb family like domain"/>
    <property type="match status" value="1"/>
</dbReference>
<reference evidence="2 3" key="1">
    <citation type="submission" date="2018-04" db="EMBL/GenBank/DDBJ databases">
        <title>Genome of Nocardioides gansuensis WSJ-1.</title>
        <authorList>
            <person name="Wu S."/>
            <person name="Wang G."/>
        </authorList>
    </citation>
    <scope>NUCLEOTIDE SEQUENCE [LARGE SCALE GENOMIC DNA]</scope>
    <source>
        <strain evidence="2 3">WSJ-1</strain>
    </source>
</reference>
<evidence type="ECO:0000259" key="1">
    <source>
        <dbReference type="Pfam" id="PF12867"/>
    </source>
</evidence>
<gene>
    <name evidence="2" type="ORF">DDE18_15335</name>
</gene>
<dbReference type="InterPro" id="IPR024775">
    <property type="entry name" value="DinB-like"/>
</dbReference>
<dbReference type="GO" id="GO:0008168">
    <property type="term" value="F:methyltransferase activity"/>
    <property type="evidence" value="ECO:0007669"/>
    <property type="project" value="UniProtKB-KW"/>
</dbReference>
<evidence type="ECO:0000313" key="3">
    <source>
        <dbReference type="Proteomes" id="UP000246018"/>
    </source>
</evidence>
<name>A0A2T8F8N2_9ACTN</name>
<dbReference type="Pfam" id="PF12867">
    <property type="entry name" value="DinB_2"/>
    <property type="match status" value="1"/>
</dbReference>
<dbReference type="GO" id="GO:0032259">
    <property type="term" value="P:methylation"/>
    <property type="evidence" value="ECO:0007669"/>
    <property type="project" value="UniProtKB-KW"/>
</dbReference>
<proteinExistence type="predicted"/>
<dbReference type="InterPro" id="IPR034660">
    <property type="entry name" value="DinB/YfiT-like"/>
</dbReference>
<keyword evidence="2" id="KW-0489">Methyltransferase</keyword>
<dbReference type="Proteomes" id="UP000246018">
    <property type="component" value="Unassembled WGS sequence"/>
</dbReference>
<accession>A0A2T8F8N2</accession>
<keyword evidence="3" id="KW-1185">Reference proteome</keyword>
<organism evidence="2 3">
    <name type="scientific">Nocardioides gansuensis</name>
    <dbReference type="NCBI Taxonomy" id="2138300"/>
    <lineage>
        <taxon>Bacteria</taxon>
        <taxon>Bacillati</taxon>
        <taxon>Actinomycetota</taxon>
        <taxon>Actinomycetes</taxon>
        <taxon>Propionibacteriales</taxon>
        <taxon>Nocardioidaceae</taxon>
        <taxon>Nocardioides</taxon>
    </lineage>
</organism>
<evidence type="ECO:0000313" key="2">
    <source>
        <dbReference type="EMBL" id="PVG82055.1"/>
    </source>
</evidence>
<dbReference type="SUPFAM" id="SSF109854">
    <property type="entry name" value="DinB/YfiT-like putative metalloenzymes"/>
    <property type="match status" value="1"/>
</dbReference>
<feature type="domain" description="DinB-like" evidence="1">
    <location>
        <begin position="48"/>
        <end position="176"/>
    </location>
</feature>
<dbReference type="AlphaFoldDB" id="A0A2T8F8N2"/>
<protein>
    <submittedName>
        <fullName evidence="2">Methyltransferase type 12</fullName>
    </submittedName>
</protein>
<keyword evidence="2" id="KW-0808">Transferase</keyword>
<dbReference type="RefSeq" id="WP_116573122.1">
    <property type="nucleotide sequence ID" value="NZ_QDGZ01000006.1"/>
</dbReference>
<sequence>MPSLETTGDPIPPDTKDWTWVLERPCPECGFDAAAVGVADVPGLVHDTSMALADALLRADATTRPDATTWSAVEYACHVRDVHRIFGERLALMLAEDEPRFANWDQDETAVAERYAEQDPAVVAAELVEEAGATAGLFAGVTPDQHARRGVRSNGSEFTVETLGRYYVHDLVHHVHDVGARP</sequence>
<comment type="caution">
    <text evidence="2">The sequence shown here is derived from an EMBL/GenBank/DDBJ whole genome shotgun (WGS) entry which is preliminary data.</text>
</comment>